<dbReference type="EMBL" id="JACGCM010001965">
    <property type="protein sequence ID" value="KAF6146573.1"/>
    <property type="molecule type" value="Genomic_DNA"/>
</dbReference>
<dbReference type="AlphaFoldDB" id="A0A7J7LV98"/>
<reference evidence="1 2" key="1">
    <citation type="journal article" date="2020" name="IScience">
        <title>Genome Sequencing of the Endangered Kingdonia uniflora (Circaeasteraceae, Ranunculales) Reveals Potential Mechanisms of Evolutionary Specialization.</title>
        <authorList>
            <person name="Sun Y."/>
            <person name="Deng T."/>
            <person name="Zhang A."/>
            <person name="Moore M.J."/>
            <person name="Landis J.B."/>
            <person name="Lin N."/>
            <person name="Zhang H."/>
            <person name="Zhang X."/>
            <person name="Huang J."/>
            <person name="Zhang X."/>
            <person name="Sun H."/>
            <person name="Wang H."/>
        </authorList>
    </citation>
    <scope>NUCLEOTIDE SEQUENCE [LARGE SCALE GENOMIC DNA]</scope>
    <source>
        <strain evidence="1">TB1705</strain>
        <tissue evidence="1">Leaf</tissue>
    </source>
</reference>
<sequence length="117" mass="13216">MRGFVGCSKDIGFNENMECHIVDIDDHGLRSTWVRSGLVEEGIQHFQSIGTYGAEAREEHYTCMVDLLTRPGKVKEVEEFMKKMPFEPTASAWGALLSGCRDTREIKLGLKCAEELF</sequence>
<dbReference type="GO" id="GO:0003723">
    <property type="term" value="F:RNA binding"/>
    <property type="evidence" value="ECO:0007669"/>
    <property type="project" value="InterPro"/>
</dbReference>
<protein>
    <recommendedName>
        <fullName evidence="3">Pentatricopeptide repeat-containing protein</fullName>
    </recommendedName>
</protein>
<dbReference type="PANTHER" id="PTHR47926">
    <property type="entry name" value="PENTATRICOPEPTIDE REPEAT-CONTAINING PROTEIN"/>
    <property type="match status" value="1"/>
</dbReference>
<organism evidence="1 2">
    <name type="scientific">Kingdonia uniflora</name>
    <dbReference type="NCBI Taxonomy" id="39325"/>
    <lineage>
        <taxon>Eukaryota</taxon>
        <taxon>Viridiplantae</taxon>
        <taxon>Streptophyta</taxon>
        <taxon>Embryophyta</taxon>
        <taxon>Tracheophyta</taxon>
        <taxon>Spermatophyta</taxon>
        <taxon>Magnoliopsida</taxon>
        <taxon>Ranunculales</taxon>
        <taxon>Circaeasteraceae</taxon>
        <taxon>Kingdonia</taxon>
    </lineage>
</organism>
<evidence type="ECO:0000313" key="2">
    <source>
        <dbReference type="Proteomes" id="UP000541444"/>
    </source>
</evidence>
<dbReference type="InterPro" id="IPR011990">
    <property type="entry name" value="TPR-like_helical_dom_sf"/>
</dbReference>
<dbReference type="PANTHER" id="PTHR47926:SF533">
    <property type="entry name" value="DYW DOMAIN-CONTAINING PROTEIN"/>
    <property type="match status" value="1"/>
</dbReference>
<evidence type="ECO:0000313" key="1">
    <source>
        <dbReference type="EMBL" id="KAF6146573.1"/>
    </source>
</evidence>
<comment type="caution">
    <text evidence="1">The sequence shown here is derived from an EMBL/GenBank/DDBJ whole genome shotgun (WGS) entry which is preliminary data.</text>
</comment>
<dbReference type="InterPro" id="IPR046960">
    <property type="entry name" value="PPR_At4g14850-like_plant"/>
</dbReference>
<evidence type="ECO:0008006" key="3">
    <source>
        <dbReference type="Google" id="ProtNLM"/>
    </source>
</evidence>
<dbReference type="GO" id="GO:0009451">
    <property type="term" value="P:RNA modification"/>
    <property type="evidence" value="ECO:0007669"/>
    <property type="project" value="InterPro"/>
</dbReference>
<feature type="non-terminal residue" evidence="1">
    <location>
        <position position="1"/>
    </location>
</feature>
<keyword evidence="2" id="KW-1185">Reference proteome</keyword>
<gene>
    <name evidence="1" type="ORF">GIB67_008859</name>
</gene>
<accession>A0A7J7LV98</accession>
<dbReference type="Proteomes" id="UP000541444">
    <property type="component" value="Unassembled WGS sequence"/>
</dbReference>
<proteinExistence type="predicted"/>
<dbReference type="Gene3D" id="1.25.40.10">
    <property type="entry name" value="Tetratricopeptide repeat domain"/>
    <property type="match status" value="1"/>
</dbReference>
<name>A0A7J7LV98_9MAGN</name>